<protein>
    <submittedName>
        <fullName evidence="2">Uncharacterized protein</fullName>
    </submittedName>
</protein>
<organism evidence="2 3">
    <name type="scientific">Monilinia fructicola</name>
    <name type="common">Brown rot fungus</name>
    <name type="synonym">Ciboria fructicola</name>
    <dbReference type="NCBI Taxonomy" id="38448"/>
    <lineage>
        <taxon>Eukaryota</taxon>
        <taxon>Fungi</taxon>
        <taxon>Dikarya</taxon>
        <taxon>Ascomycota</taxon>
        <taxon>Pezizomycotina</taxon>
        <taxon>Leotiomycetes</taxon>
        <taxon>Helotiales</taxon>
        <taxon>Sclerotiniaceae</taxon>
        <taxon>Monilinia</taxon>
    </lineage>
</organism>
<feature type="compositionally biased region" description="Acidic residues" evidence="1">
    <location>
        <begin position="123"/>
        <end position="133"/>
    </location>
</feature>
<dbReference type="Proteomes" id="UP000322873">
    <property type="component" value="Unassembled WGS sequence"/>
</dbReference>
<feature type="region of interest" description="Disordered" evidence="1">
    <location>
        <begin position="77"/>
        <end position="358"/>
    </location>
</feature>
<proteinExistence type="predicted"/>
<sequence length="389" mass="44719">MTKDTTKDNAIKETPHRSEKANPFSSQHFEEMEVLAKTKGGKEAQKVFSNRQPGMGSLFSRSHFEEIDQQVANIVPGNKVVPREEDEKEEAACLSKRRSKTTDQRYAEGSMGEGHRRERQFMTDDEGESEGESEYFSAPSPCLEDDRAPKRVKIDEKSRQDEEKEDMSVDENTMDEKEDMSMDENTMDEMEDMSVDEDTMDEDMESENGEDENEEPDDEELENNEEMMEPDDEEEESVGEDNMDEDEEFDDEEHDEESENDEEDGVNEENVDEDEESDEELKNGDVTNMEEDNMNDDEDEDVQEITPIRSRSSAPHVMEHNSEEPVLINSTSLSEQQRQSNQAVVTPSPKGFMDYLAPEGNTSTRPVYKFSDLPNKLVLEIFEAPTRRE</sequence>
<keyword evidence="3" id="KW-1185">Reference proteome</keyword>
<feature type="compositionally biased region" description="Basic and acidic residues" evidence="1">
    <location>
        <begin position="113"/>
        <end position="122"/>
    </location>
</feature>
<evidence type="ECO:0000313" key="3">
    <source>
        <dbReference type="Proteomes" id="UP000322873"/>
    </source>
</evidence>
<dbReference type="AlphaFoldDB" id="A0A5M9JZT4"/>
<feature type="compositionally biased region" description="Basic and acidic residues" evidence="1">
    <location>
        <begin position="1"/>
        <end position="20"/>
    </location>
</feature>
<feature type="region of interest" description="Disordered" evidence="1">
    <location>
        <begin position="1"/>
        <end position="59"/>
    </location>
</feature>
<evidence type="ECO:0000313" key="2">
    <source>
        <dbReference type="EMBL" id="KAA8572195.1"/>
    </source>
</evidence>
<comment type="caution">
    <text evidence="2">The sequence shown here is derived from an EMBL/GenBank/DDBJ whole genome shotgun (WGS) entry which is preliminary data.</text>
</comment>
<feature type="compositionally biased region" description="Polar residues" evidence="1">
    <location>
        <begin position="328"/>
        <end position="345"/>
    </location>
</feature>
<name>A0A5M9JZT4_MONFR</name>
<evidence type="ECO:0000256" key="1">
    <source>
        <dbReference type="SAM" id="MobiDB-lite"/>
    </source>
</evidence>
<feature type="compositionally biased region" description="Acidic residues" evidence="1">
    <location>
        <begin position="163"/>
        <end position="279"/>
    </location>
</feature>
<gene>
    <name evidence="2" type="ORF">EYC84_002104</name>
</gene>
<feature type="compositionally biased region" description="Acidic residues" evidence="1">
    <location>
        <begin position="288"/>
        <end position="303"/>
    </location>
</feature>
<reference evidence="2 3" key="1">
    <citation type="submission" date="2019-06" db="EMBL/GenBank/DDBJ databases">
        <title>Genome Sequence of the Brown Rot Fungal Pathogen Monilinia fructicola.</title>
        <authorList>
            <person name="De Miccolis Angelini R.M."/>
            <person name="Landi L."/>
            <person name="Abate D."/>
            <person name="Pollastro S."/>
            <person name="Romanazzi G."/>
            <person name="Faretra F."/>
        </authorList>
    </citation>
    <scope>NUCLEOTIDE SEQUENCE [LARGE SCALE GENOMIC DNA]</scope>
    <source>
        <strain evidence="2 3">Mfrc123</strain>
    </source>
</reference>
<feature type="compositionally biased region" description="Basic and acidic residues" evidence="1">
    <location>
        <begin position="28"/>
        <end position="45"/>
    </location>
</feature>
<feature type="compositionally biased region" description="Basic and acidic residues" evidence="1">
    <location>
        <begin position="144"/>
        <end position="162"/>
    </location>
</feature>
<dbReference type="EMBL" id="VICG01000005">
    <property type="protein sequence ID" value="KAA8572195.1"/>
    <property type="molecule type" value="Genomic_DNA"/>
</dbReference>
<accession>A0A5M9JZT4</accession>